<keyword evidence="1" id="KW-0547">Nucleotide-binding</keyword>
<dbReference type="InterPro" id="IPR002575">
    <property type="entry name" value="Aminoglycoside_PTrfase"/>
</dbReference>
<evidence type="ECO:0000313" key="6">
    <source>
        <dbReference type="Proteomes" id="UP001082899"/>
    </source>
</evidence>
<protein>
    <submittedName>
        <fullName evidence="5">Phosphotransferase</fullName>
    </submittedName>
</protein>
<evidence type="ECO:0000313" key="5">
    <source>
        <dbReference type="EMBL" id="MCY0387366.1"/>
    </source>
</evidence>
<evidence type="ECO:0000259" key="4">
    <source>
        <dbReference type="Pfam" id="PF01636"/>
    </source>
</evidence>
<dbReference type="PANTHER" id="PTHR33540:SF1">
    <property type="entry name" value="N-ACETYLMURAMATE_N-ACETYLGLUCOSAMINE KINASE"/>
    <property type="match status" value="1"/>
</dbReference>
<keyword evidence="6" id="KW-1185">Reference proteome</keyword>
<dbReference type="PANTHER" id="PTHR33540">
    <property type="entry name" value="TRNA THREONYLCARBAMOYLADENOSINE BIOSYNTHESIS PROTEIN TSAE"/>
    <property type="match status" value="1"/>
</dbReference>
<feature type="region of interest" description="Disordered" evidence="3">
    <location>
        <begin position="1"/>
        <end position="28"/>
    </location>
</feature>
<dbReference type="InterPro" id="IPR011009">
    <property type="entry name" value="Kinase-like_dom_sf"/>
</dbReference>
<comment type="caution">
    <text evidence="5">The sequence shown here is derived from an EMBL/GenBank/DDBJ whole genome shotgun (WGS) entry which is preliminary data.</text>
</comment>
<evidence type="ECO:0000256" key="3">
    <source>
        <dbReference type="SAM" id="MobiDB-lite"/>
    </source>
</evidence>
<dbReference type="Gene3D" id="3.90.1200.10">
    <property type="match status" value="1"/>
</dbReference>
<dbReference type="SUPFAM" id="SSF56112">
    <property type="entry name" value="Protein kinase-like (PK-like)"/>
    <property type="match status" value="1"/>
</dbReference>
<dbReference type="Gene3D" id="3.30.200.20">
    <property type="entry name" value="Phosphorylase Kinase, domain 1"/>
    <property type="match status" value="1"/>
</dbReference>
<evidence type="ECO:0000256" key="1">
    <source>
        <dbReference type="ARBA" id="ARBA00022741"/>
    </source>
</evidence>
<organism evidence="5 6">
    <name type="scientific">Robbsia betulipollinis</name>
    <dbReference type="NCBI Taxonomy" id="2981849"/>
    <lineage>
        <taxon>Bacteria</taxon>
        <taxon>Pseudomonadati</taxon>
        <taxon>Pseudomonadota</taxon>
        <taxon>Betaproteobacteria</taxon>
        <taxon>Burkholderiales</taxon>
        <taxon>Burkholderiaceae</taxon>
        <taxon>Robbsia</taxon>
    </lineage>
</organism>
<dbReference type="Proteomes" id="UP001082899">
    <property type="component" value="Unassembled WGS sequence"/>
</dbReference>
<keyword evidence="2" id="KW-0067">ATP-binding</keyword>
<proteinExistence type="predicted"/>
<dbReference type="EMBL" id="JAPMXC010000001">
    <property type="protein sequence ID" value="MCY0387366.1"/>
    <property type="molecule type" value="Genomic_DNA"/>
</dbReference>
<gene>
    <name evidence="5" type="ORF">OVY01_08985</name>
</gene>
<feature type="compositionally biased region" description="Low complexity" evidence="3">
    <location>
        <begin position="18"/>
        <end position="28"/>
    </location>
</feature>
<reference evidence="5" key="1">
    <citation type="submission" date="2022-11" db="EMBL/GenBank/DDBJ databases">
        <title>Robbsia betulipollinis sp. nov., isolated from pollen of birch (Betula pendula).</title>
        <authorList>
            <person name="Shi H."/>
            <person name="Ambika Manirajan B."/>
            <person name="Ratering S."/>
            <person name="Geissler-Plaum R."/>
            <person name="Schnell S."/>
        </authorList>
    </citation>
    <scope>NUCLEOTIDE SEQUENCE</scope>
    <source>
        <strain evidence="5">Bb-Pol-6</strain>
    </source>
</reference>
<evidence type="ECO:0000256" key="2">
    <source>
        <dbReference type="ARBA" id="ARBA00022840"/>
    </source>
</evidence>
<dbReference type="RefSeq" id="WP_267847113.1">
    <property type="nucleotide sequence ID" value="NZ_JAPMXC010000001.1"/>
</dbReference>
<sequence>MTQNSSRSAPLSPPAAAAPPATQADTAADQVADDLRLTALRAWLRGVACAAPTGTDADPGLDVAALAPASSDAGFRRYFRLPARAGSLIAMDAPPPEKSREFVQIQALLAEAGVHVPRILAADVERGFMLLSDLGTTSYLDALSGAGEEDARALMRAALDTLIRWQSASRPQVLPEYDEPLLRRELELLPEWYLGRHLGRTLDATERATLDGVFRTLIDSALAQPRLFVHRDFMPRNLMVAPPAPAVLDFQDAVLGPATYDVASLFRDAFISWDEGFELDCIAWYWGRAKAAGLPVRADFSEYYRELEWMGLQRHLKIIGLFARLAYRDGKPRYLADTPRFIAYARKVAGRYRELTPLARLLDQIENRAETVGYTF</sequence>
<accession>A0ABT3ZLE6</accession>
<name>A0ABT3ZLE6_9BURK</name>
<feature type="domain" description="Aminoglycoside phosphotransferase" evidence="4">
    <location>
        <begin position="67"/>
        <end position="293"/>
    </location>
</feature>
<dbReference type="Pfam" id="PF01636">
    <property type="entry name" value="APH"/>
    <property type="match status" value="1"/>
</dbReference>